<accession>A0A369AUB5</accession>
<dbReference type="RefSeq" id="WP_114482057.1">
    <property type="nucleotide sequence ID" value="NZ_QPJU01000001.1"/>
</dbReference>
<gene>
    <name evidence="1" type="ORF">DFR45_101464</name>
</gene>
<keyword evidence="2" id="KW-1185">Reference proteome</keyword>
<name>A0A369AUB5_9BURK</name>
<dbReference type="EMBL" id="QPJU01000001">
    <property type="protein sequence ID" value="RCX11928.1"/>
    <property type="molecule type" value="Genomic_DNA"/>
</dbReference>
<protein>
    <submittedName>
        <fullName evidence="1">Uncharacterized protein</fullName>
    </submittedName>
</protein>
<evidence type="ECO:0000313" key="1">
    <source>
        <dbReference type="EMBL" id="RCX11928.1"/>
    </source>
</evidence>
<sequence length="70" mass="7941">MIRGDDAFRARIQAIRLSYAGRFVDSKMKGKDLADNDDSEYKKTLLQLMTMIFEVNQGSRVGELELVVEG</sequence>
<evidence type="ECO:0000313" key="2">
    <source>
        <dbReference type="Proteomes" id="UP000252174"/>
    </source>
</evidence>
<dbReference type="Proteomes" id="UP000252174">
    <property type="component" value="Unassembled WGS sequence"/>
</dbReference>
<proteinExistence type="predicted"/>
<dbReference type="AlphaFoldDB" id="A0A369AUB5"/>
<comment type="caution">
    <text evidence="1">The sequence shown here is derived from an EMBL/GenBank/DDBJ whole genome shotgun (WGS) entry which is preliminary data.</text>
</comment>
<organism evidence="1 2">
    <name type="scientific">Extensimonas vulgaris</name>
    <dbReference type="NCBI Taxonomy" id="1031594"/>
    <lineage>
        <taxon>Bacteria</taxon>
        <taxon>Pseudomonadati</taxon>
        <taxon>Pseudomonadota</taxon>
        <taxon>Betaproteobacteria</taxon>
        <taxon>Burkholderiales</taxon>
        <taxon>Comamonadaceae</taxon>
        <taxon>Extensimonas</taxon>
    </lineage>
</organism>
<reference evidence="1 2" key="1">
    <citation type="submission" date="2018-07" db="EMBL/GenBank/DDBJ databases">
        <title>Genomic Encyclopedia of Type Strains, Phase IV (KMG-IV): sequencing the most valuable type-strain genomes for metagenomic binning, comparative biology and taxonomic classification.</title>
        <authorList>
            <person name="Goeker M."/>
        </authorList>
    </citation>
    <scope>NUCLEOTIDE SEQUENCE [LARGE SCALE GENOMIC DNA]</scope>
    <source>
        <strain evidence="1 2">DSM 100911</strain>
    </source>
</reference>